<dbReference type="EMBL" id="CAJNIZ010022223">
    <property type="protein sequence ID" value="CAE7459129.1"/>
    <property type="molecule type" value="Genomic_DNA"/>
</dbReference>
<dbReference type="InterPro" id="IPR023214">
    <property type="entry name" value="HAD_sf"/>
</dbReference>
<dbReference type="InterPro" id="IPR036291">
    <property type="entry name" value="NAD(P)-bd_dom_sf"/>
</dbReference>
<dbReference type="Pfam" id="PF00106">
    <property type="entry name" value="adh_short"/>
    <property type="match status" value="1"/>
</dbReference>
<dbReference type="InterPro" id="IPR001279">
    <property type="entry name" value="Metallo-B-lactamas"/>
</dbReference>
<dbReference type="InterPro" id="IPR036412">
    <property type="entry name" value="HAD-like_sf"/>
</dbReference>
<keyword evidence="4" id="KW-0472">Membrane</keyword>
<feature type="domain" description="Metallo-beta-lactamase" evidence="5">
    <location>
        <begin position="1"/>
        <end position="188"/>
    </location>
</feature>
<comment type="caution">
    <text evidence="6">The sequence shown here is derived from an EMBL/GenBank/DDBJ whole genome shotgun (WGS) entry which is preliminary data.</text>
</comment>
<dbReference type="SFLD" id="SFLDG01129">
    <property type="entry name" value="C1.5:_HAD__Beta-PGM__Phosphata"/>
    <property type="match status" value="1"/>
</dbReference>
<dbReference type="SUPFAM" id="SSF51735">
    <property type="entry name" value="NAD(P)-binding Rossmann-fold domains"/>
    <property type="match status" value="1"/>
</dbReference>
<dbReference type="SUPFAM" id="SSF56281">
    <property type="entry name" value="Metallo-hydrolase/oxidoreductase"/>
    <property type="match status" value="1"/>
</dbReference>
<dbReference type="Proteomes" id="UP000649617">
    <property type="component" value="Unassembled WGS sequence"/>
</dbReference>
<evidence type="ECO:0000256" key="3">
    <source>
        <dbReference type="ARBA" id="ARBA00048508"/>
    </source>
</evidence>
<dbReference type="AlphaFoldDB" id="A0A812RX60"/>
<dbReference type="InterPro" id="IPR036866">
    <property type="entry name" value="RibonucZ/Hydroxyglut_hydro"/>
</dbReference>
<dbReference type="Gene3D" id="3.60.15.10">
    <property type="entry name" value="Ribonuclease Z/Hydroxyacylglutathione hydrolase-like"/>
    <property type="match status" value="1"/>
</dbReference>
<dbReference type="PRINTS" id="PR00080">
    <property type="entry name" value="SDRFAMILY"/>
</dbReference>
<dbReference type="InterPro" id="IPR050259">
    <property type="entry name" value="SDR"/>
</dbReference>
<dbReference type="OrthoDB" id="1393670at2759"/>
<dbReference type="InterPro" id="IPR002347">
    <property type="entry name" value="SDR_fam"/>
</dbReference>
<dbReference type="Gene3D" id="3.40.50.720">
    <property type="entry name" value="NAD(P)-binding Rossmann-like Domain"/>
    <property type="match status" value="1"/>
</dbReference>
<dbReference type="InterPro" id="IPR023198">
    <property type="entry name" value="PGP-like_dom2"/>
</dbReference>
<keyword evidence="7" id="KW-1185">Reference proteome</keyword>
<dbReference type="PRINTS" id="PR00081">
    <property type="entry name" value="GDHRDH"/>
</dbReference>
<dbReference type="Pfam" id="PF00753">
    <property type="entry name" value="Lactamase_B"/>
    <property type="match status" value="1"/>
</dbReference>
<dbReference type="GO" id="GO:0004316">
    <property type="term" value="F:3-oxoacyl-[acyl-carrier-protein] reductase (NADPH) activity"/>
    <property type="evidence" value="ECO:0007669"/>
    <property type="project" value="UniProtKB-EC"/>
</dbReference>
<evidence type="ECO:0000256" key="1">
    <source>
        <dbReference type="ARBA" id="ARBA00006484"/>
    </source>
</evidence>
<proteinExistence type="inferred from homology"/>
<comment type="similarity">
    <text evidence="1">Belongs to the short-chain dehydrogenases/reductases (SDR) family.</text>
</comment>
<dbReference type="InterPro" id="IPR041492">
    <property type="entry name" value="HAD_2"/>
</dbReference>
<sequence length="891" mass="96688">MLVDTLFDKPLTRTMLDAMRDAEPQATADFEFLVNTHSNGDHCNGNELVGAGQIIASQACLEELANESPAGMLKLLEAAPNMGDVGAFFTQCFGKFDFRDIERTLPNHTFEGSLDLTVGDKAVELRQVGPAHTHGDVLVHVPADRTVFTGDILFIEGHPILWAGPVQNWIDACDYMCGLDIDTVVPGHGPITDKQGIQAVRGYLSYIHDEAKQRYDQGMGVLEACRDINFSDYDSWGDGERIAVNVSVLYKEFAGDSSANDVTALFGLMAQLNKEKRHQHQTQEDRWYLTQGQPFEQRHVDMMYVAPQRQSPGLDLQLSHRTALVTGSHRGTGAIIAQALLAEGATVLVHGLEPGQAEAAVTELGGGIAVTGDITTDAGTAALIAAIADYPVDILVNNYGTAEPGTWLKSDSDDWISAYQKNVLSAQRLIRHFLPAMSARDWGRIINLGTVGSSRPNSRMPGYYAAKGALANMTVGLAKEVAGTGIRVNIVSPGLILTPEVEAAYLAKGRREGWGDTWQEVEPHVAKDIPIRRIARREEIAEYPHRRRCRGYRDVNELTHPWLRIGGVALAAAIVFLLNIDDPRPLHQLWLPLCLAGAAYLITQSAMAVAIAAFALAAAHSDPNAASWIPSRAYPAVALISLIIMFGIAWNRFRLHIAATHEARWAARQTVNAANISGILFDFDGTLAPNLDLARLRGEVVSFTADTSVPAEVYDGRYIVEIIDAAHGWLKVNEPDAAERYQQAAHQLITDFEVHAARSTTPFPGAPELLAHLRSNNLKLGVVTRNCRAAVLEVFPDLLNYIDALHAREDVPYLKPDTRHLDSCLAQIGATSNDSIMVGDGALDMRAGRALDMICIGVLSGSNDAAALQAAGADHVLPDALHLPAYLAQSA</sequence>
<reference evidence="6" key="1">
    <citation type="submission" date="2021-02" db="EMBL/GenBank/DDBJ databases">
        <authorList>
            <person name="Dougan E. K."/>
            <person name="Rhodes N."/>
            <person name="Thang M."/>
            <person name="Chan C."/>
        </authorList>
    </citation>
    <scope>NUCLEOTIDE SEQUENCE</scope>
</reference>
<evidence type="ECO:0000259" key="5">
    <source>
        <dbReference type="SMART" id="SM00849"/>
    </source>
</evidence>
<name>A0A812RX60_SYMPI</name>
<feature type="transmembrane region" description="Helical" evidence="4">
    <location>
        <begin position="562"/>
        <end position="580"/>
    </location>
</feature>
<protein>
    <recommendedName>
        <fullName evidence="2">3-oxoacyl-[acyl-carrier-protein] reductase</fullName>
        <ecNumber evidence="2">1.1.1.100</ecNumber>
    </recommendedName>
</protein>
<organism evidence="6 7">
    <name type="scientific">Symbiodinium pilosum</name>
    <name type="common">Dinoflagellate</name>
    <dbReference type="NCBI Taxonomy" id="2952"/>
    <lineage>
        <taxon>Eukaryota</taxon>
        <taxon>Sar</taxon>
        <taxon>Alveolata</taxon>
        <taxon>Dinophyceae</taxon>
        <taxon>Suessiales</taxon>
        <taxon>Symbiodiniaceae</taxon>
        <taxon>Symbiodinium</taxon>
    </lineage>
</organism>
<dbReference type="SFLD" id="SFLDS00003">
    <property type="entry name" value="Haloacid_Dehalogenase"/>
    <property type="match status" value="1"/>
</dbReference>
<accession>A0A812RX60</accession>
<evidence type="ECO:0000256" key="4">
    <source>
        <dbReference type="SAM" id="Phobius"/>
    </source>
</evidence>
<feature type="transmembrane region" description="Helical" evidence="4">
    <location>
        <begin position="632"/>
        <end position="650"/>
    </location>
</feature>
<keyword evidence="4" id="KW-1133">Transmembrane helix</keyword>
<dbReference type="SUPFAM" id="SSF56784">
    <property type="entry name" value="HAD-like"/>
    <property type="match status" value="1"/>
</dbReference>
<dbReference type="Gene3D" id="3.40.50.1000">
    <property type="entry name" value="HAD superfamily/HAD-like"/>
    <property type="match status" value="1"/>
</dbReference>
<gene>
    <name evidence="6" type="primary">yvrD</name>
    <name evidence="6" type="ORF">SPIL2461_LOCUS11371</name>
</gene>
<dbReference type="SMART" id="SM00849">
    <property type="entry name" value="Lactamase_B"/>
    <property type="match status" value="1"/>
</dbReference>
<evidence type="ECO:0000313" key="6">
    <source>
        <dbReference type="EMBL" id="CAE7459129.1"/>
    </source>
</evidence>
<dbReference type="PANTHER" id="PTHR42879:SF6">
    <property type="entry name" value="NADPH-DEPENDENT REDUCTASE BACG"/>
    <property type="match status" value="1"/>
</dbReference>
<keyword evidence="4" id="KW-0812">Transmembrane</keyword>
<evidence type="ECO:0000256" key="2">
    <source>
        <dbReference type="ARBA" id="ARBA00012948"/>
    </source>
</evidence>
<dbReference type="CDD" id="cd05233">
    <property type="entry name" value="SDR_c"/>
    <property type="match status" value="1"/>
</dbReference>
<evidence type="ECO:0000313" key="7">
    <source>
        <dbReference type="Proteomes" id="UP000649617"/>
    </source>
</evidence>
<dbReference type="Gene3D" id="1.10.150.240">
    <property type="entry name" value="Putative phosphatase, domain 2"/>
    <property type="match status" value="1"/>
</dbReference>
<dbReference type="EC" id="1.1.1.100" evidence="2"/>
<dbReference type="PANTHER" id="PTHR42879">
    <property type="entry name" value="3-OXOACYL-(ACYL-CARRIER-PROTEIN) REDUCTASE"/>
    <property type="match status" value="1"/>
</dbReference>
<comment type="catalytic activity">
    <reaction evidence="3">
        <text>a (3R)-hydroxyacyl-[ACP] + NADP(+) = a 3-oxoacyl-[ACP] + NADPH + H(+)</text>
        <dbReference type="Rhea" id="RHEA:17397"/>
        <dbReference type="Rhea" id="RHEA-COMP:9916"/>
        <dbReference type="Rhea" id="RHEA-COMP:9945"/>
        <dbReference type="ChEBI" id="CHEBI:15378"/>
        <dbReference type="ChEBI" id="CHEBI:57783"/>
        <dbReference type="ChEBI" id="CHEBI:58349"/>
        <dbReference type="ChEBI" id="CHEBI:78776"/>
        <dbReference type="ChEBI" id="CHEBI:78827"/>
        <dbReference type="EC" id="1.1.1.100"/>
    </reaction>
</comment>
<dbReference type="Pfam" id="PF13419">
    <property type="entry name" value="HAD_2"/>
    <property type="match status" value="1"/>
</dbReference>
<dbReference type="CDD" id="cd16282">
    <property type="entry name" value="metallo-hydrolase-like_MBL-fold"/>
    <property type="match status" value="1"/>
</dbReference>
<feature type="transmembrane region" description="Helical" evidence="4">
    <location>
        <begin position="589"/>
        <end position="620"/>
    </location>
</feature>